<dbReference type="InterPro" id="IPR051083">
    <property type="entry name" value="GrpII_Intron_Splice-Mob/Def"/>
</dbReference>
<feature type="domain" description="Reverse transcriptase" evidence="1">
    <location>
        <begin position="50"/>
        <end position="300"/>
    </location>
</feature>
<organism evidence="2">
    <name type="scientific">mine drainage metagenome</name>
    <dbReference type="NCBI Taxonomy" id="410659"/>
    <lineage>
        <taxon>unclassified sequences</taxon>
        <taxon>metagenomes</taxon>
        <taxon>ecological metagenomes</taxon>
    </lineage>
</organism>
<dbReference type="AlphaFoldDB" id="E6PXU0"/>
<evidence type="ECO:0000313" key="2">
    <source>
        <dbReference type="EMBL" id="CBH99749.1"/>
    </source>
</evidence>
<protein>
    <submittedName>
        <fullName evidence="2">Putative RNA-directed DNA polymerase (Reverse transcriptase)</fullName>
        <ecNumber evidence="2">2.7.7.49</ecNumber>
    </submittedName>
</protein>
<dbReference type="SUPFAM" id="SSF56672">
    <property type="entry name" value="DNA/RNA polymerases"/>
    <property type="match status" value="1"/>
</dbReference>
<sequence length="423" mass="49377">MRFTALFHHIYTPEALRTAYLCLKREAAPGVDGETWRHYGEELEDNLQSLSHRLKQGAYRAKPVRRVYIPKADGRLRPLGVTALEDKIAQRAAVEVMSAIYETDFLGFSYGFRPQRSQHNALDALYTGLLTKKVNWVLDLDIRGFFDAISHEWLVKFIEHRIADRRVVRLIQKWLNAGVLEDGKRIRMEEGTPQGGSASPLLANIYLHYVFDLWAQAWRRRQAHGDVIVVRYADDIVVGFQSEADAKQFRAELAERFGKFSLELHPDKTRLIEFGPFAVRNRKRRGEGKPETFDSLGFTHICGKKRSNGYFTVIRQTIRKRQQAKLNSVKAELRQRMHAPIQDTGKWLRSVVSGHFRYYGVPMNSHALSMFRYKVGWLWHRALSRRSQNGRVPWDRMRRLIDRWLPPVRVFHPFPLRRMGVIT</sequence>
<dbReference type="NCBIfam" id="TIGR04416">
    <property type="entry name" value="group_II_RT_mat"/>
    <property type="match status" value="1"/>
</dbReference>
<keyword evidence="2" id="KW-0548">Nucleotidyltransferase</keyword>
<accession>E6PXU0</accession>
<name>E6PXU0_9ZZZZ</name>
<dbReference type="Gene3D" id="3.30.70.270">
    <property type="match status" value="1"/>
</dbReference>
<dbReference type="PANTHER" id="PTHR34047:SF8">
    <property type="entry name" value="PROTEIN YKFC"/>
    <property type="match status" value="1"/>
</dbReference>
<dbReference type="PROSITE" id="PS50878">
    <property type="entry name" value="RT_POL"/>
    <property type="match status" value="1"/>
</dbReference>
<reference evidence="2" key="1">
    <citation type="submission" date="2009-10" db="EMBL/GenBank/DDBJ databases">
        <title>Diversity of trophic interactions inside an arsenic-rich microbial ecosystem.</title>
        <authorList>
            <person name="Bertin P.N."/>
            <person name="Heinrich-Salmeron A."/>
            <person name="Pelletier E."/>
            <person name="Goulhen-Chollet F."/>
            <person name="Arsene-Ploetze F."/>
            <person name="Gallien S."/>
            <person name="Calteau A."/>
            <person name="Vallenet D."/>
            <person name="Casiot C."/>
            <person name="Chane-Woon-Ming B."/>
            <person name="Giloteaux L."/>
            <person name="Barakat M."/>
            <person name="Bonnefoy V."/>
            <person name="Bruneel O."/>
            <person name="Chandler M."/>
            <person name="Cleiss J."/>
            <person name="Duran R."/>
            <person name="Elbaz-Poulichet F."/>
            <person name="Fonknechten N."/>
            <person name="Lauga B."/>
            <person name="Mornico D."/>
            <person name="Ortet P."/>
            <person name="Schaeffer C."/>
            <person name="Siguier P."/>
            <person name="Alexander Thil Smith A."/>
            <person name="Van Dorsselaer A."/>
            <person name="Weissenbach J."/>
            <person name="Medigue C."/>
            <person name="Le Paslier D."/>
        </authorList>
    </citation>
    <scope>NUCLEOTIDE SEQUENCE</scope>
</reference>
<dbReference type="InterPro" id="IPR000477">
    <property type="entry name" value="RT_dom"/>
</dbReference>
<dbReference type="EMBL" id="CABN01000047">
    <property type="protein sequence ID" value="CBH99749.1"/>
    <property type="molecule type" value="Genomic_DNA"/>
</dbReference>
<dbReference type="PANTHER" id="PTHR34047">
    <property type="entry name" value="NUCLEAR INTRON MATURASE 1, MITOCHONDRIAL-RELATED"/>
    <property type="match status" value="1"/>
</dbReference>
<dbReference type="CDD" id="cd01651">
    <property type="entry name" value="RT_G2_intron"/>
    <property type="match status" value="1"/>
</dbReference>
<dbReference type="InterPro" id="IPR043128">
    <property type="entry name" value="Rev_trsase/Diguanyl_cyclase"/>
</dbReference>
<dbReference type="EC" id="2.7.7.49" evidence="2"/>
<dbReference type="InterPro" id="IPR043502">
    <property type="entry name" value="DNA/RNA_pol_sf"/>
</dbReference>
<dbReference type="GO" id="GO:0003964">
    <property type="term" value="F:RNA-directed DNA polymerase activity"/>
    <property type="evidence" value="ECO:0007669"/>
    <property type="project" value="UniProtKB-KW"/>
</dbReference>
<gene>
    <name evidence="2" type="primary">retA</name>
    <name evidence="2" type="ORF">CARN3_0697</name>
</gene>
<comment type="caution">
    <text evidence="2">The sequence shown here is derived from an EMBL/GenBank/DDBJ whole genome shotgun (WGS) entry which is preliminary data.</text>
</comment>
<dbReference type="InterPro" id="IPR030931">
    <property type="entry name" value="Group_II_RT_mat"/>
</dbReference>
<proteinExistence type="predicted"/>
<keyword evidence="2" id="KW-0808">Transferase</keyword>
<keyword evidence="2" id="KW-0695">RNA-directed DNA polymerase</keyword>
<dbReference type="Pfam" id="PF00078">
    <property type="entry name" value="RVT_1"/>
    <property type="match status" value="1"/>
</dbReference>
<evidence type="ECO:0000259" key="1">
    <source>
        <dbReference type="PROSITE" id="PS50878"/>
    </source>
</evidence>